<name>A0A1H7Y9F6_9BACT</name>
<accession>A0A1H7Y9F6</accession>
<keyword evidence="3" id="KW-1185">Reference proteome</keyword>
<gene>
    <name evidence="2" type="ORF">SAMN04489760_1155</name>
</gene>
<dbReference type="Gene3D" id="3.40.50.2000">
    <property type="entry name" value="Glycogen Phosphorylase B"/>
    <property type="match status" value="2"/>
</dbReference>
<dbReference type="PANTHER" id="PTHR12526:SF638">
    <property type="entry name" value="SPORE COAT PROTEIN SA"/>
    <property type="match status" value="1"/>
</dbReference>
<evidence type="ECO:0000259" key="1">
    <source>
        <dbReference type="Pfam" id="PF13439"/>
    </source>
</evidence>
<organism evidence="2 3">
    <name type="scientific">Syntrophus gentianae</name>
    <dbReference type="NCBI Taxonomy" id="43775"/>
    <lineage>
        <taxon>Bacteria</taxon>
        <taxon>Pseudomonadati</taxon>
        <taxon>Thermodesulfobacteriota</taxon>
        <taxon>Syntrophia</taxon>
        <taxon>Syntrophales</taxon>
        <taxon>Syntrophaceae</taxon>
        <taxon>Syntrophus</taxon>
    </lineage>
</organism>
<dbReference type="AlphaFoldDB" id="A0A1H7Y9F6"/>
<dbReference type="Proteomes" id="UP000198744">
    <property type="component" value="Unassembled WGS sequence"/>
</dbReference>
<dbReference type="GO" id="GO:0016757">
    <property type="term" value="F:glycosyltransferase activity"/>
    <property type="evidence" value="ECO:0007669"/>
    <property type="project" value="TreeGrafter"/>
</dbReference>
<dbReference type="CDD" id="cd03801">
    <property type="entry name" value="GT4_PimA-like"/>
    <property type="match status" value="1"/>
</dbReference>
<dbReference type="OrthoDB" id="5443168at2"/>
<evidence type="ECO:0000313" key="2">
    <source>
        <dbReference type="EMBL" id="SEM42633.1"/>
    </source>
</evidence>
<proteinExistence type="predicted"/>
<dbReference type="RefSeq" id="WP_093883685.1">
    <property type="nucleotide sequence ID" value="NZ_FOBS01000015.1"/>
</dbReference>
<reference evidence="2 3" key="1">
    <citation type="submission" date="2016-10" db="EMBL/GenBank/DDBJ databases">
        <authorList>
            <person name="de Groot N.N."/>
        </authorList>
    </citation>
    <scope>NUCLEOTIDE SEQUENCE [LARGE SCALE GENOMIC DNA]</scope>
    <source>
        <strain evidence="2 3">DSM 8423</strain>
    </source>
</reference>
<dbReference type="PANTHER" id="PTHR12526">
    <property type="entry name" value="GLYCOSYLTRANSFERASE"/>
    <property type="match status" value="1"/>
</dbReference>
<dbReference type="SUPFAM" id="SSF53756">
    <property type="entry name" value="UDP-Glycosyltransferase/glycogen phosphorylase"/>
    <property type="match status" value="1"/>
</dbReference>
<dbReference type="EMBL" id="FOBS01000015">
    <property type="protein sequence ID" value="SEM42633.1"/>
    <property type="molecule type" value="Genomic_DNA"/>
</dbReference>
<dbReference type="Pfam" id="PF13439">
    <property type="entry name" value="Glyco_transf_4"/>
    <property type="match status" value="1"/>
</dbReference>
<dbReference type="STRING" id="43775.SAMN04489760_1155"/>
<evidence type="ECO:0000313" key="3">
    <source>
        <dbReference type="Proteomes" id="UP000198744"/>
    </source>
</evidence>
<protein>
    <submittedName>
        <fullName evidence="2">Glycosyltransferase involved in cell wall bisynthesis</fullName>
    </submittedName>
</protein>
<sequence length="400" mass="45933">MGCMMRVLCLIDCLGSGGAQRQLTFLARQLKKLNIDVEVLTYYADNFFQQVLSEAGIDIETIRYTDRYTRAVTLRKSIRAKRFDVLLAFMDGPSLYAEIAALPYRRWGLVVSERSAIPGSTTGFGRLRRLMHCLADYVTTNSHTNRLMIEKAVPRLTNKVVTIYNSLDLSYFSPLEHPYHSEDGRLRFVVLASHQFLKNLLGLVEAAQRVLKAIPELNFVIEWYGGFAVGENGRVDMRPLEEARQRIELYRIQDYFIFHKPTSDVVGLYRQGDAIILPSFFEGLPNVVCEAMACGRPVLMSNVCDAENLVHDGENGFLFDPQNPDDMCRAMLRFLTLSPEERYLLGRKSRERAELLFNSDRFVAHYQHVLESAMRREHKIIPHWYSDTPQSATKTIESER</sequence>
<dbReference type="Pfam" id="PF13692">
    <property type="entry name" value="Glyco_trans_1_4"/>
    <property type="match status" value="1"/>
</dbReference>
<feature type="domain" description="Glycosyltransferase subfamily 4-like N-terminal" evidence="1">
    <location>
        <begin position="17"/>
        <end position="170"/>
    </location>
</feature>
<dbReference type="InterPro" id="IPR028098">
    <property type="entry name" value="Glyco_trans_4-like_N"/>
</dbReference>
<keyword evidence="2" id="KW-0808">Transferase</keyword>